<dbReference type="Gene3D" id="3.60.40.10">
    <property type="entry name" value="PPM-type phosphatase domain"/>
    <property type="match status" value="1"/>
</dbReference>
<dbReference type="NCBIfam" id="TIGR00229">
    <property type="entry name" value="sensory_box"/>
    <property type="match status" value="1"/>
</dbReference>
<dbReference type="OrthoDB" id="118142at2"/>
<dbReference type="AlphaFoldDB" id="A0A5N8XBN3"/>
<dbReference type="CDD" id="cd00130">
    <property type="entry name" value="PAS"/>
    <property type="match status" value="1"/>
</dbReference>
<feature type="region of interest" description="Disordered" evidence="16">
    <location>
        <begin position="286"/>
        <end position="320"/>
    </location>
</feature>
<evidence type="ECO:0000313" key="19">
    <source>
        <dbReference type="Proteomes" id="UP000400924"/>
    </source>
</evidence>
<dbReference type="GO" id="GO:0016301">
    <property type="term" value="F:kinase activity"/>
    <property type="evidence" value="ECO:0007669"/>
    <property type="project" value="UniProtKB-KW"/>
</dbReference>
<gene>
    <name evidence="18" type="ORF">FNH08_01645</name>
</gene>
<dbReference type="InterPro" id="IPR013656">
    <property type="entry name" value="PAS_4"/>
</dbReference>
<dbReference type="EC" id="3.1.3.16" evidence="1"/>
<evidence type="ECO:0000256" key="14">
    <source>
        <dbReference type="ARBA" id="ARBA00075117"/>
    </source>
</evidence>
<evidence type="ECO:0000256" key="8">
    <source>
        <dbReference type="ARBA" id="ARBA00022840"/>
    </source>
</evidence>
<dbReference type="SUPFAM" id="SSF55785">
    <property type="entry name" value="PYP-like sensor domain (PAS domain)"/>
    <property type="match status" value="2"/>
</dbReference>
<evidence type="ECO:0000256" key="4">
    <source>
        <dbReference type="ARBA" id="ARBA00022723"/>
    </source>
</evidence>
<keyword evidence="9" id="KW-0460">Magnesium</keyword>
<evidence type="ECO:0000256" key="10">
    <source>
        <dbReference type="ARBA" id="ARBA00022912"/>
    </source>
</evidence>
<keyword evidence="11" id="KW-0464">Manganese</keyword>
<keyword evidence="3" id="KW-0808">Transferase</keyword>
<dbReference type="InterPro" id="IPR000014">
    <property type="entry name" value="PAS"/>
</dbReference>
<dbReference type="SMART" id="SM00091">
    <property type="entry name" value="PAS"/>
    <property type="match status" value="2"/>
</dbReference>
<accession>A0A5N8XBN3</accession>
<dbReference type="SUPFAM" id="SSF55874">
    <property type="entry name" value="ATPase domain of HSP90 chaperone/DNA topoisomerase II/histidine kinase"/>
    <property type="match status" value="1"/>
</dbReference>
<dbReference type="Pfam" id="PF08448">
    <property type="entry name" value="PAS_4"/>
    <property type="match status" value="1"/>
</dbReference>
<organism evidence="18 19">
    <name type="scientific">Streptomyces spongiae</name>
    <dbReference type="NCBI Taxonomy" id="565072"/>
    <lineage>
        <taxon>Bacteria</taxon>
        <taxon>Bacillati</taxon>
        <taxon>Actinomycetota</taxon>
        <taxon>Actinomycetes</taxon>
        <taxon>Kitasatosporales</taxon>
        <taxon>Streptomycetaceae</taxon>
        <taxon>Streptomyces</taxon>
    </lineage>
</organism>
<name>A0A5N8XBN3_9ACTN</name>
<proteinExistence type="predicted"/>
<evidence type="ECO:0000256" key="11">
    <source>
        <dbReference type="ARBA" id="ARBA00023211"/>
    </source>
</evidence>
<dbReference type="SUPFAM" id="SSF81606">
    <property type="entry name" value="PP2C-like"/>
    <property type="match status" value="1"/>
</dbReference>
<keyword evidence="8" id="KW-0067">ATP-binding</keyword>
<keyword evidence="5" id="KW-0547">Nucleotide-binding</keyword>
<dbReference type="Pfam" id="PF00989">
    <property type="entry name" value="PAS"/>
    <property type="match status" value="1"/>
</dbReference>
<dbReference type="Gene3D" id="3.30.450.40">
    <property type="match status" value="1"/>
</dbReference>
<dbReference type="GO" id="GO:0005524">
    <property type="term" value="F:ATP binding"/>
    <property type="evidence" value="ECO:0007669"/>
    <property type="project" value="UniProtKB-KW"/>
</dbReference>
<dbReference type="Pfam" id="PF13581">
    <property type="entry name" value="HATPase_c_2"/>
    <property type="match status" value="1"/>
</dbReference>
<dbReference type="PANTHER" id="PTHR43156">
    <property type="entry name" value="STAGE II SPORULATION PROTEIN E-RELATED"/>
    <property type="match status" value="1"/>
</dbReference>
<dbReference type="InterPro" id="IPR029016">
    <property type="entry name" value="GAF-like_dom_sf"/>
</dbReference>
<dbReference type="Pfam" id="PF07228">
    <property type="entry name" value="SpoIIE"/>
    <property type="match status" value="1"/>
</dbReference>
<keyword evidence="4" id="KW-0479">Metal-binding</keyword>
<evidence type="ECO:0000256" key="12">
    <source>
        <dbReference type="ARBA" id="ARBA00047761"/>
    </source>
</evidence>
<evidence type="ECO:0000256" key="9">
    <source>
        <dbReference type="ARBA" id="ARBA00022842"/>
    </source>
</evidence>
<dbReference type="InterPro" id="IPR052016">
    <property type="entry name" value="Bact_Sigma-Reg"/>
</dbReference>
<evidence type="ECO:0000259" key="17">
    <source>
        <dbReference type="PROSITE" id="PS50112"/>
    </source>
</evidence>
<comment type="catalytic activity">
    <reaction evidence="12">
        <text>O-phospho-L-seryl-[protein] + H2O = L-seryl-[protein] + phosphate</text>
        <dbReference type="Rhea" id="RHEA:20629"/>
        <dbReference type="Rhea" id="RHEA-COMP:9863"/>
        <dbReference type="Rhea" id="RHEA-COMP:11604"/>
        <dbReference type="ChEBI" id="CHEBI:15377"/>
        <dbReference type="ChEBI" id="CHEBI:29999"/>
        <dbReference type="ChEBI" id="CHEBI:43474"/>
        <dbReference type="ChEBI" id="CHEBI:83421"/>
        <dbReference type="EC" id="3.1.3.16"/>
    </reaction>
</comment>
<evidence type="ECO:0000256" key="16">
    <source>
        <dbReference type="SAM" id="MobiDB-lite"/>
    </source>
</evidence>
<dbReference type="InterPro" id="IPR001932">
    <property type="entry name" value="PPM-type_phosphatase-like_dom"/>
</dbReference>
<dbReference type="Proteomes" id="UP000400924">
    <property type="component" value="Unassembled WGS sequence"/>
</dbReference>
<keyword evidence="10" id="KW-0904">Protein phosphatase</keyword>
<feature type="domain" description="PAS" evidence="17">
    <location>
        <begin position="111"/>
        <end position="153"/>
    </location>
</feature>
<dbReference type="InterPro" id="IPR036890">
    <property type="entry name" value="HATPase_C_sf"/>
</dbReference>
<dbReference type="EMBL" id="VJZC01000005">
    <property type="protein sequence ID" value="MPY55935.1"/>
    <property type="molecule type" value="Genomic_DNA"/>
</dbReference>
<dbReference type="Gene3D" id="3.30.565.10">
    <property type="entry name" value="Histidine kinase-like ATPase, C-terminal domain"/>
    <property type="match status" value="1"/>
</dbReference>
<dbReference type="InterPro" id="IPR036457">
    <property type="entry name" value="PPM-type-like_dom_sf"/>
</dbReference>
<comment type="caution">
    <text evidence="18">The sequence shown here is derived from an EMBL/GenBank/DDBJ whole genome shotgun (WGS) entry which is preliminary data.</text>
</comment>
<dbReference type="InterPro" id="IPR003594">
    <property type="entry name" value="HATPase_dom"/>
</dbReference>
<sequence>MTSHEPRRRLPPSAEQSSILTRAAVVVADHDGRITHWSTGARVLWGYPVEDAVGRPLTDLFTDDGLRPRHRDRHELPVPVDLHLLPGSPGEPGGFLLSARHPGDDGPGHDEDELTRWMFEQYPWPLVVYDPQGRVLRLNEALAKTVGRREDEVRHRTTPQFAQGPVYEEGHRRVLRVARTGVAEVMEAFVRAPGEARAHAWGMDIFPLRDADEDVRAVAVASYDHSEQYGSRQRLAILSEARTRIGTSLDIEGTARELVDVAVPRFADAAAVDLVDAVFEGRLPAPGVPGPDRLRRAASRSVHLPSHGHDSAPGSAPRTLRDTPLARCLSRGEAELLHVTAAEADGLLPGHGRGRPGSCSLIVVPLRARGTMLGSALFLRDAGSREPFDGDDLTVTEDLVARAAVCLDNARRYARERGIALALQRALLPHGRVLHPAAETAVRYLPAEDSAEAGGDWYDVIPLPGARVGLVVGDVVGHGIHASATMGRLRTAVRTLADLDLPPDELLTHLDDIVTHASDGEQDPTGAEPQGDIGARCLYAVYDPVSRVLSLARAGHAPPVLVRPGGVAETLDVPAGPSLGLGSLPFEAVEFALPEDSVLALFTDGLVSAGGQDTDDRMRTLCRCLTPPAASAEEICDRVLSRLETAPRDDDAALLIARTKALDPDHVATWDVPGDPAAVADMRCRASERLTAWGLEEASFMTELVVSELVTNAIRYASAPVRLRLIRDRSLICEVSDGSTTSPHLRRARLSDEGGRGLFLVAELTQRWGTRYTTTGKTIWAEQSLEPA</sequence>
<evidence type="ECO:0000313" key="18">
    <source>
        <dbReference type="EMBL" id="MPY55935.1"/>
    </source>
</evidence>
<dbReference type="GO" id="GO:0004722">
    <property type="term" value="F:protein serine/threonine phosphatase activity"/>
    <property type="evidence" value="ECO:0007669"/>
    <property type="project" value="UniProtKB-EC"/>
</dbReference>
<keyword evidence="6" id="KW-0418">Kinase</keyword>
<dbReference type="Gene3D" id="3.30.450.20">
    <property type="entry name" value="PAS domain"/>
    <property type="match status" value="2"/>
</dbReference>
<feature type="domain" description="PAS" evidence="17">
    <location>
        <begin position="25"/>
        <end position="64"/>
    </location>
</feature>
<keyword evidence="2" id="KW-0597">Phosphoprotein</keyword>
<dbReference type="RefSeq" id="WP_152769417.1">
    <property type="nucleotide sequence ID" value="NZ_VJZC01000005.1"/>
</dbReference>
<keyword evidence="7" id="KW-0378">Hydrolase</keyword>
<dbReference type="FunFam" id="3.30.565.10:FF:000028">
    <property type="entry name" value="PAS sensor protein"/>
    <property type="match status" value="1"/>
</dbReference>
<dbReference type="InterPro" id="IPR013767">
    <property type="entry name" value="PAS_fold"/>
</dbReference>
<reference evidence="18 19" key="1">
    <citation type="submission" date="2019-07" db="EMBL/GenBank/DDBJ databases">
        <title>New species of Amycolatopsis and Streptomyces.</title>
        <authorList>
            <person name="Duangmal K."/>
            <person name="Teo W.F.A."/>
            <person name="Lipun K."/>
        </authorList>
    </citation>
    <scope>NUCLEOTIDE SEQUENCE [LARGE SCALE GENOMIC DNA]</scope>
    <source>
        <strain evidence="18 19">NBRC 106415</strain>
    </source>
</reference>
<comment type="function">
    <text evidence="13">Primarily acts as an independent SigF regulator that is sensitive to the osmosensory signal, mediating the cross talk of PknD with the SigF regulon. Possesses both phosphatase and kinase activities. The kinase domain functions as a classic anti-sigma factor-like kinase to phosphorylate the anti-anti-sigma factor domain at the canonical regulatory site, and the phosphatase domain antagonizes this activity.</text>
</comment>
<dbReference type="InterPro" id="IPR035965">
    <property type="entry name" value="PAS-like_dom_sf"/>
</dbReference>
<evidence type="ECO:0000256" key="5">
    <source>
        <dbReference type="ARBA" id="ARBA00022741"/>
    </source>
</evidence>
<evidence type="ECO:0000256" key="2">
    <source>
        <dbReference type="ARBA" id="ARBA00022553"/>
    </source>
</evidence>
<evidence type="ECO:0000256" key="6">
    <source>
        <dbReference type="ARBA" id="ARBA00022777"/>
    </source>
</evidence>
<evidence type="ECO:0000256" key="13">
    <source>
        <dbReference type="ARBA" id="ARBA00056274"/>
    </source>
</evidence>
<dbReference type="FunFam" id="3.30.450.40:FF:000035">
    <property type="entry name" value="PAS sensor protein"/>
    <property type="match status" value="1"/>
</dbReference>
<dbReference type="PANTHER" id="PTHR43156:SF2">
    <property type="entry name" value="STAGE II SPORULATION PROTEIN E"/>
    <property type="match status" value="1"/>
</dbReference>
<protein>
    <recommendedName>
        <fullName evidence="1">protein-serine/threonine phosphatase</fullName>
        <ecNumber evidence="1">3.1.3.16</ecNumber>
    </recommendedName>
    <alternativeName>
        <fullName evidence="15">Protein-serine/threonine phosphatase</fullName>
    </alternativeName>
    <alternativeName>
        <fullName evidence="14">Serine/threonine-protein kinase</fullName>
    </alternativeName>
</protein>
<dbReference type="SMART" id="SM00331">
    <property type="entry name" value="PP2C_SIG"/>
    <property type="match status" value="1"/>
</dbReference>
<dbReference type="SUPFAM" id="SSF55781">
    <property type="entry name" value="GAF domain-like"/>
    <property type="match status" value="1"/>
</dbReference>
<keyword evidence="19" id="KW-1185">Reference proteome</keyword>
<evidence type="ECO:0000256" key="15">
    <source>
        <dbReference type="ARBA" id="ARBA00081350"/>
    </source>
</evidence>
<dbReference type="GO" id="GO:0046872">
    <property type="term" value="F:metal ion binding"/>
    <property type="evidence" value="ECO:0007669"/>
    <property type="project" value="UniProtKB-KW"/>
</dbReference>
<evidence type="ECO:0000256" key="1">
    <source>
        <dbReference type="ARBA" id="ARBA00013081"/>
    </source>
</evidence>
<dbReference type="GO" id="GO:0006355">
    <property type="term" value="P:regulation of DNA-templated transcription"/>
    <property type="evidence" value="ECO:0007669"/>
    <property type="project" value="InterPro"/>
</dbReference>
<dbReference type="CDD" id="cd16936">
    <property type="entry name" value="HATPase_RsbW-like"/>
    <property type="match status" value="1"/>
</dbReference>
<dbReference type="PROSITE" id="PS50112">
    <property type="entry name" value="PAS"/>
    <property type="match status" value="2"/>
</dbReference>
<evidence type="ECO:0000256" key="7">
    <source>
        <dbReference type="ARBA" id="ARBA00022801"/>
    </source>
</evidence>
<evidence type="ECO:0000256" key="3">
    <source>
        <dbReference type="ARBA" id="ARBA00022679"/>
    </source>
</evidence>
<dbReference type="FunFam" id="3.60.40.10:FF:000005">
    <property type="entry name" value="Serine/threonine protein phosphatase"/>
    <property type="match status" value="1"/>
</dbReference>